<proteinExistence type="predicted"/>
<organism evidence="2 3">
    <name type="scientific">Aegilops tauschii subsp. strangulata</name>
    <name type="common">Goatgrass</name>
    <dbReference type="NCBI Taxonomy" id="200361"/>
    <lineage>
        <taxon>Eukaryota</taxon>
        <taxon>Viridiplantae</taxon>
        <taxon>Streptophyta</taxon>
        <taxon>Embryophyta</taxon>
        <taxon>Tracheophyta</taxon>
        <taxon>Spermatophyta</taxon>
        <taxon>Magnoliopsida</taxon>
        <taxon>Liliopsida</taxon>
        <taxon>Poales</taxon>
        <taxon>Poaceae</taxon>
        <taxon>BOP clade</taxon>
        <taxon>Pooideae</taxon>
        <taxon>Triticodae</taxon>
        <taxon>Triticeae</taxon>
        <taxon>Triticinae</taxon>
        <taxon>Aegilops</taxon>
    </lineage>
</organism>
<accession>A0A453QBY8</accession>
<dbReference type="Proteomes" id="UP000015105">
    <property type="component" value="Chromosome 7D"/>
</dbReference>
<evidence type="ECO:0000256" key="1">
    <source>
        <dbReference type="SAM" id="MobiDB-lite"/>
    </source>
</evidence>
<sequence>ERPSQQRTVVTRTLRTTIYSRSLYIPSEAALYVVRTRTTEEAIRIFTEGLKPVRGVRKMGSSTTDSSDDDVELGSSEDSTPRAGGGTGCRPHGRSIKRDIATAPF</sequence>
<reference evidence="2" key="4">
    <citation type="submission" date="2019-03" db="UniProtKB">
        <authorList>
            <consortium name="EnsemblPlants"/>
        </authorList>
    </citation>
    <scope>IDENTIFICATION</scope>
</reference>
<feature type="compositionally biased region" description="Basic and acidic residues" evidence="1">
    <location>
        <begin position="96"/>
        <end position="105"/>
    </location>
</feature>
<reference evidence="3" key="2">
    <citation type="journal article" date="2017" name="Nat. Plants">
        <title>The Aegilops tauschii genome reveals multiple impacts of transposons.</title>
        <authorList>
            <person name="Zhao G."/>
            <person name="Zou C."/>
            <person name="Li K."/>
            <person name="Wang K."/>
            <person name="Li T."/>
            <person name="Gao L."/>
            <person name="Zhang X."/>
            <person name="Wang H."/>
            <person name="Yang Z."/>
            <person name="Liu X."/>
            <person name="Jiang W."/>
            <person name="Mao L."/>
            <person name="Kong X."/>
            <person name="Jiao Y."/>
            <person name="Jia J."/>
        </authorList>
    </citation>
    <scope>NUCLEOTIDE SEQUENCE [LARGE SCALE GENOMIC DNA]</scope>
    <source>
        <strain evidence="3">cv. AL8/78</strain>
    </source>
</reference>
<reference evidence="2" key="5">
    <citation type="journal article" date="2021" name="G3 (Bethesda)">
        <title>Aegilops tauschii genome assembly Aet v5.0 features greater sequence contiguity and improved annotation.</title>
        <authorList>
            <person name="Wang L."/>
            <person name="Zhu T."/>
            <person name="Rodriguez J.C."/>
            <person name="Deal K.R."/>
            <person name="Dubcovsky J."/>
            <person name="McGuire P.E."/>
            <person name="Lux T."/>
            <person name="Spannagl M."/>
            <person name="Mayer K.F.X."/>
            <person name="Baldrich P."/>
            <person name="Meyers B.C."/>
            <person name="Huo N."/>
            <person name="Gu Y.Q."/>
            <person name="Zhou H."/>
            <person name="Devos K.M."/>
            <person name="Bennetzen J.L."/>
            <person name="Unver T."/>
            <person name="Budak H."/>
            <person name="Gulick P.J."/>
            <person name="Galiba G."/>
            <person name="Kalapos B."/>
            <person name="Nelson D.R."/>
            <person name="Li P."/>
            <person name="You F.M."/>
            <person name="Luo M.C."/>
            <person name="Dvorak J."/>
        </authorList>
    </citation>
    <scope>NUCLEOTIDE SEQUENCE [LARGE SCALE GENOMIC DNA]</scope>
    <source>
        <strain evidence="2">cv. AL8/78</strain>
    </source>
</reference>
<evidence type="ECO:0000313" key="3">
    <source>
        <dbReference type="Proteomes" id="UP000015105"/>
    </source>
</evidence>
<name>A0A453QBY8_AEGTS</name>
<feature type="region of interest" description="Disordered" evidence="1">
    <location>
        <begin position="56"/>
        <end position="105"/>
    </location>
</feature>
<keyword evidence="3" id="KW-1185">Reference proteome</keyword>
<reference evidence="2" key="3">
    <citation type="journal article" date="2017" name="Nature">
        <title>Genome sequence of the progenitor of the wheat D genome Aegilops tauschii.</title>
        <authorList>
            <person name="Luo M.C."/>
            <person name="Gu Y.Q."/>
            <person name="Puiu D."/>
            <person name="Wang H."/>
            <person name="Twardziok S.O."/>
            <person name="Deal K.R."/>
            <person name="Huo N."/>
            <person name="Zhu T."/>
            <person name="Wang L."/>
            <person name="Wang Y."/>
            <person name="McGuire P.E."/>
            <person name="Liu S."/>
            <person name="Long H."/>
            <person name="Ramasamy R.K."/>
            <person name="Rodriguez J.C."/>
            <person name="Van S.L."/>
            <person name="Yuan L."/>
            <person name="Wang Z."/>
            <person name="Xia Z."/>
            <person name="Xiao L."/>
            <person name="Anderson O.D."/>
            <person name="Ouyang S."/>
            <person name="Liang Y."/>
            <person name="Zimin A.V."/>
            <person name="Pertea G."/>
            <person name="Qi P."/>
            <person name="Bennetzen J.L."/>
            <person name="Dai X."/>
            <person name="Dawson M.W."/>
            <person name="Muller H.G."/>
            <person name="Kugler K."/>
            <person name="Rivarola-Duarte L."/>
            <person name="Spannagl M."/>
            <person name="Mayer K.F.X."/>
            <person name="Lu F.H."/>
            <person name="Bevan M.W."/>
            <person name="Leroy P."/>
            <person name="Li P."/>
            <person name="You F.M."/>
            <person name="Sun Q."/>
            <person name="Liu Z."/>
            <person name="Lyons E."/>
            <person name="Wicker T."/>
            <person name="Salzberg S.L."/>
            <person name="Devos K.M."/>
            <person name="Dvorak J."/>
        </authorList>
    </citation>
    <scope>NUCLEOTIDE SEQUENCE [LARGE SCALE GENOMIC DNA]</scope>
    <source>
        <strain evidence="2">cv. AL8/78</strain>
    </source>
</reference>
<protein>
    <submittedName>
        <fullName evidence="2">Uncharacterized protein</fullName>
    </submittedName>
</protein>
<dbReference type="AlphaFoldDB" id="A0A453QBY8"/>
<dbReference type="PANTHER" id="PTHR34808:SF2">
    <property type="entry name" value="EXPRESSED PROTEIN"/>
    <property type="match status" value="1"/>
</dbReference>
<reference evidence="3" key="1">
    <citation type="journal article" date="2014" name="Science">
        <title>Ancient hybridizations among the ancestral genomes of bread wheat.</title>
        <authorList>
            <consortium name="International Wheat Genome Sequencing Consortium,"/>
            <person name="Marcussen T."/>
            <person name="Sandve S.R."/>
            <person name="Heier L."/>
            <person name="Spannagl M."/>
            <person name="Pfeifer M."/>
            <person name="Jakobsen K.S."/>
            <person name="Wulff B.B."/>
            <person name="Steuernagel B."/>
            <person name="Mayer K.F."/>
            <person name="Olsen O.A."/>
        </authorList>
    </citation>
    <scope>NUCLEOTIDE SEQUENCE [LARGE SCALE GENOMIC DNA]</scope>
    <source>
        <strain evidence="3">cv. AL8/78</strain>
    </source>
</reference>
<evidence type="ECO:0000313" key="2">
    <source>
        <dbReference type="EnsemblPlants" id="AET7Gv20030700.2"/>
    </source>
</evidence>
<dbReference type="PANTHER" id="PTHR34808">
    <property type="entry name" value="EXPRESSED PROTEIN"/>
    <property type="match status" value="1"/>
</dbReference>
<dbReference type="Gramene" id="AET7Gv20030700.2">
    <property type="protein sequence ID" value="AET7Gv20030700.2"/>
    <property type="gene ID" value="AET7Gv20030700"/>
</dbReference>
<dbReference type="EnsemblPlants" id="AET7Gv20030700.2">
    <property type="protein sequence ID" value="AET7Gv20030700.2"/>
    <property type="gene ID" value="AET7Gv20030700"/>
</dbReference>